<feature type="region of interest" description="Disordered" evidence="6">
    <location>
        <begin position="1"/>
        <end position="25"/>
    </location>
</feature>
<dbReference type="GO" id="GO:0035082">
    <property type="term" value="P:axoneme assembly"/>
    <property type="evidence" value="ECO:0007669"/>
    <property type="project" value="TreeGrafter"/>
</dbReference>
<dbReference type="AlphaFoldDB" id="A0A6P8YQ45"/>
<keyword evidence="7" id="KW-1185">Reference proteome</keyword>
<dbReference type="PANTHER" id="PTHR13159:SF0">
    <property type="entry name" value="RADIAL SPOKE HEAD 6 HOMOLOG A"/>
    <property type="match status" value="1"/>
</dbReference>
<comment type="subcellular location">
    <subcellularLocation>
        <location evidence="1">Cytoplasm</location>
        <location evidence="1">Cytoskeleton</location>
        <location evidence="1">Cilium axoneme</location>
    </subcellularLocation>
</comment>
<gene>
    <name evidence="8" type="primary">LOC117643968</name>
</gene>
<accession>A0A6P8YQ45</accession>
<dbReference type="GO" id="GO:0001534">
    <property type="term" value="C:radial spoke"/>
    <property type="evidence" value="ECO:0007669"/>
    <property type="project" value="InterPro"/>
</dbReference>
<proteinExistence type="predicted"/>
<organism evidence="8">
    <name type="scientific">Thrips palmi</name>
    <name type="common">Melon thrips</name>
    <dbReference type="NCBI Taxonomy" id="161013"/>
    <lineage>
        <taxon>Eukaryota</taxon>
        <taxon>Metazoa</taxon>
        <taxon>Ecdysozoa</taxon>
        <taxon>Arthropoda</taxon>
        <taxon>Hexapoda</taxon>
        <taxon>Insecta</taxon>
        <taxon>Pterygota</taxon>
        <taxon>Neoptera</taxon>
        <taxon>Paraneoptera</taxon>
        <taxon>Thysanoptera</taxon>
        <taxon>Terebrantia</taxon>
        <taxon>Thripoidea</taxon>
        <taxon>Thripidae</taxon>
        <taxon>Thrips</taxon>
    </lineage>
</organism>
<evidence type="ECO:0000256" key="1">
    <source>
        <dbReference type="ARBA" id="ARBA00004430"/>
    </source>
</evidence>
<keyword evidence="2" id="KW-0963">Cytoplasm</keyword>
<feature type="region of interest" description="Disordered" evidence="6">
    <location>
        <begin position="206"/>
        <end position="234"/>
    </location>
</feature>
<evidence type="ECO:0000256" key="4">
    <source>
        <dbReference type="ARBA" id="ARBA00023212"/>
    </source>
</evidence>
<protein>
    <submittedName>
        <fullName evidence="8">Radial spoke head protein 4 homolog A-like</fullName>
    </submittedName>
</protein>
<sequence length="234" mass="26155">MNGVSKSRLRSEQSEPARPEESNQTAMEAEINEEMSFLKEPCLSSGTSLYDHLFEVVHFALANRASSAMIAFEETSRMLQERRHFCSNARTRSANNANSDTFHFALKVCQSLKHNDEGVRSLDMSEEDACGDGGDILDVLQVTARCGVAVPQDEAFAVALAIKDLASNRALTRIRFWGKVLARRRDYVLAEAELTDDELDRRVDIRGPAEQAELEDPLNRKHEAASRRVASPRT</sequence>
<dbReference type="Proteomes" id="UP000515158">
    <property type="component" value="Unplaced"/>
</dbReference>
<name>A0A6P8YQ45_THRPL</name>
<evidence type="ECO:0000256" key="3">
    <source>
        <dbReference type="ARBA" id="ARBA00023069"/>
    </source>
</evidence>
<evidence type="ECO:0000256" key="5">
    <source>
        <dbReference type="ARBA" id="ARBA00023273"/>
    </source>
</evidence>
<dbReference type="KEGG" id="tpal:117643968"/>
<evidence type="ECO:0000313" key="8">
    <source>
        <dbReference type="RefSeq" id="XP_034239046.1"/>
    </source>
</evidence>
<dbReference type="GeneID" id="117643968"/>
<reference evidence="8" key="1">
    <citation type="submission" date="2025-08" db="UniProtKB">
        <authorList>
            <consortium name="RefSeq"/>
        </authorList>
    </citation>
    <scope>IDENTIFICATION</scope>
    <source>
        <tissue evidence="8">Total insect</tissue>
    </source>
</reference>
<dbReference type="RefSeq" id="XP_034239046.1">
    <property type="nucleotide sequence ID" value="XM_034383155.1"/>
</dbReference>
<dbReference type="PANTHER" id="PTHR13159">
    <property type="entry name" value="RADIAL SPOKEHEAD-RELATED"/>
    <property type="match status" value="1"/>
</dbReference>
<keyword evidence="4" id="KW-0206">Cytoskeleton</keyword>
<keyword evidence="5" id="KW-0966">Cell projection</keyword>
<keyword evidence="3" id="KW-0969">Cilium</keyword>
<evidence type="ECO:0000256" key="6">
    <source>
        <dbReference type="SAM" id="MobiDB-lite"/>
    </source>
</evidence>
<dbReference type="InterPro" id="IPR006802">
    <property type="entry name" value="Radial_spoke"/>
</dbReference>
<dbReference type="InParanoid" id="A0A6P8YQ45"/>
<feature type="compositionally biased region" description="Basic and acidic residues" evidence="6">
    <location>
        <begin position="217"/>
        <end position="226"/>
    </location>
</feature>
<evidence type="ECO:0000256" key="2">
    <source>
        <dbReference type="ARBA" id="ARBA00022490"/>
    </source>
</evidence>
<dbReference type="OrthoDB" id="272202at2759"/>
<dbReference type="GO" id="GO:0060294">
    <property type="term" value="P:cilium movement involved in cell motility"/>
    <property type="evidence" value="ECO:0007669"/>
    <property type="project" value="InterPro"/>
</dbReference>
<dbReference type="Pfam" id="PF04712">
    <property type="entry name" value="Radial_spoke"/>
    <property type="match status" value="1"/>
</dbReference>
<evidence type="ECO:0000313" key="7">
    <source>
        <dbReference type="Proteomes" id="UP000515158"/>
    </source>
</evidence>
<feature type="compositionally biased region" description="Basic and acidic residues" evidence="6">
    <location>
        <begin position="9"/>
        <end position="21"/>
    </location>
</feature>